<feature type="region of interest" description="Disordered" evidence="2">
    <location>
        <begin position="613"/>
        <end position="687"/>
    </location>
</feature>
<feature type="coiled-coil region" evidence="1">
    <location>
        <begin position="821"/>
        <end position="848"/>
    </location>
</feature>
<protein>
    <submittedName>
        <fullName evidence="5">Reverse transcriptase domain-containing protein</fullName>
    </submittedName>
</protein>
<dbReference type="PANTHER" id="PTHR11439">
    <property type="entry name" value="GAG-POL-RELATED RETROTRANSPOSON"/>
    <property type="match status" value="1"/>
</dbReference>
<proteinExistence type="predicted"/>
<keyword evidence="1" id="KW-0175">Coiled coil</keyword>
<sequence>SELTALCTSLQRQYSELQAKFQAQEEEIVQLKDRVKVLEEREGVAVKPSGDDAPIKGRNINKGETGAERISNDSEEIARVLTSMDAATVLAGGIDVPTGSGLIPTVGPLLLVTPGKRIELINDLVKHQDNYFKVYKFQSQQRRPMTKKQKREYYMAVIKSNLGWRLKDFKGMTFEEIEAKFAKVWKHVEDFISIGSKEETERLKRKGLNLEKEQVKKQKSLEEAPEIETSTKEFTEEKMKEMMQLVPVEDVYVQAFQVKHPIIDWKALVKEYLSIRPATNDKEIELWAELKRIVEVIRSKWSAPFDFKRQRDLHASRKRLSSQKGFSTCDDQLQASEGASSLGGIVGNKMHKAFQLPDKMANVNAPSGQTPTIAPHVRADDQILPHIRWVPIGKSNCYLDLEKSQSNPIYKIAKEFTQSIHTFIEDKQNLSRHTSGKKRATLIVIPSIRFTKLIIHHLQRKHRFYPRPDSPLHLSNEEPVLGYLKFSAEGTKSEVFGMPIPDRLITVEIQQAIYYREYLSKVPAEEPQVTDEDADYQKALEERMKDAYALPKGPLPPVVIREPESGKYQILPEVPGKGKAKVTKEQVAHDLLSLQKHKKTSPKDQYIFQRRVSEPTGSSGHDESPYALLGQSDNEEESEKVVLGAEKGGQDEDQAGPDPDAGSNPDETSKGQAGPDPGDAKAKVQSISSPVVHAGSDREHMDLDVANVSPQPSTEQLDKGFTATVYLNVQENLKLAVEEPVLLEEPASSSGTLSSLQHLNLSSISLMTSPIINPTSRPESPKEYQQLKATTTDTTTTTCTTLPPPQAPQQSTTEAMMVKRIGELEHILADLIQINKNMEERLDKHGARLYTLEQLDIPQQVSIAVSEVVMDAVDWAMQASLCNCFRDLPKADMKEILHQRMWESDSYQSHEDHMQLFEALEKSMISNHFEEVEQDLAEACKKKKKSRESPKTPPGSPSHQPPPPPPPAGPSGALGAPKASRSAQIPPSPPSTSSTNQESPSKGSTAPNLPKADMKEILHQRMWESDSYQSHEDHMQLFEALEKSMISNHFEEVEQDLAEACKKKKKSRESPKTPPGSPSHQPHPPPPPAGPSGALGAPKASRSAQIPPSPPSTSSTNQESPSKGSTAPNLEYLRYGSKGHRPALSISKMKVAYYPNVGLEQMVVDQFWIEEEYKYDIAAMYGISHWWFQRQRFYIDRHTSEVETYTASGNSNLAVGMPCAFYSQQPPSNLYDRFQPSGGYHAVTPLYTGTFMPPKPDLVFNTFPIPVETDHLAFNVQLSPTQPEQDLSHTSRPSAPIIEDWVSNSEEESEPKDPQQSVPSFAQSSEHVKAPRHSVQPIATTFQAATPVPYALLPRSKPQKHSIPTAVLTQSKPVSNLWHRRLAHVNFKTLNKLVKGNIVRGLPTKVFENDNSCVACKKSKQHIASYSLLPVPFWAKAINTACYVQNRVLVTKPHNKTLYELLHGRSPSIGFMRPFGCHVTILNTLDHLGKFQRKVDEGFLVGCSVCTGPTWLFDIDSLSGTMNYHPVTAENQTNSGAGFQDNLDAEKAGEEVDQSYMLFPVWSFVGSIHPQNNAEDVSFDGKEHDFDVKKPESKVILSPSSSAQSKDQHYLRFKTTTITAIWAQQYITSTSSDSPLLGVNTPRSDEDRLEILELTSTDVTRLQALVDKKHVLVSEAIIRDVLRLDDAKGVDCLPNEEIFTGLARMGYEKPSTKLTFYKAFFSSQWKFLIHTILQSLSAKRTSWNEFSSAMASAVICLSTSRKFNFSKYIFDSLVRNVDSSSKFYMYHRRVGKGCSGVETPLFKGMLVAEEIEEHTDAEEQIQGNDNAAQGADADASGDDEALDACDALTKRVEHLEHDKVAQDLEITKLKTRVKKLERSNKGRMIDELDRDEGVALMGENEEEKKAGGLRILLEVVEVVTTAKLITEVVTAAKTPVSATSITIPAAEPKVPTAAPVKVEIDEAYARKLHEELNQDIDWDAVIEYVKQKAKEDPFVQRYQFNANMEFLLKSKEQMEEEENRALESINETPAQKAEKQRRKVPVVDYHIIHLNNKPCYKIIRADESHQLYQCLENQMDKTMFERVKELILLVERIYTLSRFTLDQMLNAVRLQVEEQSEMSLELISLKKNTKCFNAAGEELNAVKHKLMLLDTADEGRICDEKKNPEGYPKETMGHYFYYPPENKIVVERYADFLEKDFILQKESERIVELEDEDILPSENTSEHPIEEESLAPIVSQEEDVILIRRSSKWIYKKKTDTDGKVHIYKARLIAKGCTQIYGVDYEETFSPVADIRAIKILIDIAAYYDYAIWKIGIKIVFLNGFLEEEIYMEQPKEIKRMQNVPYASAVGSIMYVVRCTRPDVAFAQNITSRFQQNSSEDRWTVVKNILKYLRNTKDTFLVYGGDPEAELRVNCYCNVEFKTDRDDMKSQTGKFIDELGVVLSNDYPIKMNCDKFAAIIMAKESGFQKGARHFKRNYHYVRKCIETGKIDIVKVHTDDNLADLFMKALAGPKLTRHARSMGLRPATSFMLYTNIPNYTLASPNYSPASLGNTFSYTSEDPSEDQLVPIAISPFYDDPYMKVLQAYYATNELHIPPPPALIAPLTVLLPHPIETILNHLDELPLTCTEEMEDKIRGIRNGRVIIQRDFDRLETELKEARIQIVGLQKKQMRHDDEVVLARVRISTLEMIIEDIQVRHRSDIRSLLEAIPPSMTQAAIRKLIADSVAIALEAQAANMANADNTDRNAKPKEAPITKRCSYKEFMSYQPFNFKGSEGAVGLIRWFERTESVFSRSNCTEECKVKFATGTLTKEALSWWNSFAQPIGIEEAYKITWFEFKKLLIKKYCPRTEVKKMEDEFYNLNVKGNDLKT</sequence>
<feature type="region of interest" description="Disordered" evidence="2">
    <location>
        <begin position="792"/>
        <end position="812"/>
    </location>
</feature>
<feature type="coiled-coil region" evidence="1">
    <location>
        <begin position="7"/>
        <end position="41"/>
    </location>
</feature>
<feature type="domain" description="Reverse transcriptase Ty1/copia-type" evidence="3">
    <location>
        <begin position="2247"/>
        <end position="2333"/>
    </location>
</feature>
<dbReference type="Pfam" id="PF13976">
    <property type="entry name" value="gag_pre-integrs"/>
    <property type="match status" value="1"/>
</dbReference>
<keyword evidence="5" id="KW-0548">Nucleotidyltransferase</keyword>
<comment type="caution">
    <text evidence="5">The sequence shown here is derived from an EMBL/GenBank/DDBJ whole genome shotgun (WGS) entry which is preliminary data.</text>
</comment>
<dbReference type="EMBL" id="BKCJ010010663">
    <property type="protein sequence ID" value="GEU92584.1"/>
    <property type="molecule type" value="Genomic_DNA"/>
</dbReference>
<name>A0A6L2P6W0_TANCI</name>
<feature type="region of interest" description="Disordered" evidence="2">
    <location>
        <begin position="1302"/>
        <end position="1330"/>
    </location>
</feature>
<dbReference type="CDD" id="cd09272">
    <property type="entry name" value="RNase_HI_RT_Ty1"/>
    <property type="match status" value="1"/>
</dbReference>
<feature type="compositionally biased region" description="Low complexity" evidence="2">
    <location>
        <begin position="970"/>
        <end position="980"/>
    </location>
</feature>
<dbReference type="InterPro" id="IPR013103">
    <property type="entry name" value="RVT_2"/>
</dbReference>
<feature type="region of interest" description="Disordered" evidence="2">
    <location>
        <begin position="1058"/>
        <end position="1130"/>
    </location>
</feature>
<dbReference type="Pfam" id="PF07727">
    <property type="entry name" value="RVT_2"/>
    <property type="match status" value="1"/>
</dbReference>
<dbReference type="PANTHER" id="PTHR11439:SF496">
    <property type="entry name" value="RNA-DIRECTED DNA POLYMERASE"/>
    <property type="match status" value="1"/>
</dbReference>
<feature type="compositionally biased region" description="Low complexity" evidence="2">
    <location>
        <begin position="991"/>
        <end position="1001"/>
    </location>
</feature>
<evidence type="ECO:0000259" key="3">
    <source>
        <dbReference type="Pfam" id="PF07727"/>
    </source>
</evidence>
<reference evidence="5" key="1">
    <citation type="journal article" date="2019" name="Sci. Rep.">
        <title>Draft genome of Tanacetum cinerariifolium, the natural source of mosquito coil.</title>
        <authorList>
            <person name="Yamashiro T."/>
            <person name="Shiraishi A."/>
            <person name="Satake H."/>
            <person name="Nakayama K."/>
        </authorList>
    </citation>
    <scope>NUCLEOTIDE SEQUENCE</scope>
</reference>
<evidence type="ECO:0000313" key="5">
    <source>
        <dbReference type="EMBL" id="GEU92584.1"/>
    </source>
</evidence>
<keyword evidence="5" id="KW-0695">RNA-directed DNA polymerase</keyword>
<evidence type="ECO:0000256" key="2">
    <source>
        <dbReference type="SAM" id="MobiDB-lite"/>
    </source>
</evidence>
<feature type="compositionally biased region" description="Low complexity" evidence="2">
    <location>
        <begin position="1112"/>
        <end position="1122"/>
    </location>
</feature>
<feature type="compositionally biased region" description="Low complexity" evidence="2">
    <location>
        <begin position="792"/>
        <end position="801"/>
    </location>
</feature>
<feature type="coiled-coil region" evidence="1">
    <location>
        <begin position="2637"/>
        <end position="2664"/>
    </location>
</feature>
<feature type="compositionally biased region" description="Pro residues" evidence="2">
    <location>
        <begin position="951"/>
        <end position="969"/>
    </location>
</feature>
<feature type="compositionally biased region" description="Pro residues" evidence="2">
    <location>
        <begin position="1072"/>
        <end position="1090"/>
    </location>
</feature>
<feature type="compositionally biased region" description="Low complexity" evidence="2">
    <location>
        <begin position="1091"/>
        <end position="1101"/>
    </location>
</feature>
<feature type="region of interest" description="Disordered" evidence="2">
    <location>
        <begin position="937"/>
        <end position="1017"/>
    </location>
</feature>
<accession>A0A6L2P6W0</accession>
<feature type="region of interest" description="Disordered" evidence="2">
    <location>
        <begin position="47"/>
        <end position="67"/>
    </location>
</feature>
<evidence type="ECO:0000259" key="4">
    <source>
        <dbReference type="Pfam" id="PF13976"/>
    </source>
</evidence>
<organism evidence="5">
    <name type="scientific">Tanacetum cinerariifolium</name>
    <name type="common">Dalmatian daisy</name>
    <name type="synonym">Chrysanthemum cinerariifolium</name>
    <dbReference type="NCBI Taxonomy" id="118510"/>
    <lineage>
        <taxon>Eukaryota</taxon>
        <taxon>Viridiplantae</taxon>
        <taxon>Streptophyta</taxon>
        <taxon>Embryophyta</taxon>
        <taxon>Tracheophyta</taxon>
        <taxon>Spermatophyta</taxon>
        <taxon>Magnoliopsida</taxon>
        <taxon>eudicotyledons</taxon>
        <taxon>Gunneridae</taxon>
        <taxon>Pentapetalae</taxon>
        <taxon>asterids</taxon>
        <taxon>campanulids</taxon>
        <taxon>Asterales</taxon>
        <taxon>Asteraceae</taxon>
        <taxon>Asteroideae</taxon>
        <taxon>Anthemideae</taxon>
        <taxon>Anthemidinae</taxon>
        <taxon>Tanacetum</taxon>
    </lineage>
</organism>
<feature type="domain" description="GAG-pre-integrase" evidence="4">
    <location>
        <begin position="1364"/>
        <end position="1421"/>
    </location>
</feature>
<feature type="non-terminal residue" evidence="5">
    <location>
        <position position="1"/>
    </location>
</feature>
<gene>
    <name evidence="5" type="ORF">Tci_064562</name>
</gene>
<feature type="compositionally biased region" description="Polar residues" evidence="2">
    <location>
        <begin position="1314"/>
        <end position="1325"/>
    </location>
</feature>
<dbReference type="InterPro" id="IPR025724">
    <property type="entry name" value="GAG-pre-integrase_dom"/>
</dbReference>
<keyword evidence="5" id="KW-0808">Transferase</keyword>
<dbReference type="GO" id="GO:0003964">
    <property type="term" value="F:RNA-directed DNA polymerase activity"/>
    <property type="evidence" value="ECO:0007669"/>
    <property type="project" value="UniProtKB-KW"/>
</dbReference>
<evidence type="ECO:0000256" key="1">
    <source>
        <dbReference type="SAM" id="Coils"/>
    </source>
</evidence>